<evidence type="ECO:0000313" key="3">
    <source>
        <dbReference type="EMBL" id="MXP29649.1"/>
    </source>
</evidence>
<protein>
    <submittedName>
        <fullName evidence="3">Uncharacterized protein</fullName>
    </submittedName>
</protein>
<feature type="chain" id="PRO_5032783821" evidence="2">
    <location>
        <begin position="26"/>
        <end position="357"/>
    </location>
</feature>
<organism evidence="3 4">
    <name type="scientific">Qipengyuania algicida</name>
    <dbReference type="NCBI Taxonomy" id="1836209"/>
    <lineage>
        <taxon>Bacteria</taxon>
        <taxon>Pseudomonadati</taxon>
        <taxon>Pseudomonadota</taxon>
        <taxon>Alphaproteobacteria</taxon>
        <taxon>Sphingomonadales</taxon>
        <taxon>Erythrobacteraceae</taxon>
        <taxon>Qipengyuania</taxon>
    </lineage>
</organism>
<gene>
    <name evidence="3" type="ORF">GRI58_12575</name>
</gene>
<accession>A0A845AJN4</accession>
<keyword evidence="4" id="KW-1185">Reference proteome</keyword>
<keyword evidence="2" id="KW-0732">Signal</keyword>
<feature type="signal peptide" evidence="2">
    <location>
        <begin position="1"/>
        <end position="25"/>
    </location>
</feature>
<evidence type="ECO:0000256" key="2">
    <source>
        <dbReference type="SAM" id="SignalP"/>
    </source>
</evidence>
<sequence>MKIIKQASSAGIFASSVLLASGVQASPVIEAFQVFPDSDAGVGQTRIVVKGNGGRYTRVTTDTVSAWLRVTGHSPKRALSHRGSGIRIGSFEHGFAEPGNPKIYRIDFAYQAPRNGSFDAVLFCNGKLNALSGNARRDFLRDGQTYNLRNAFDGSLSSTWFIADKPGPGFEDPPTLQTWTNSVEIIAQVKCAALDAHAGRSTTPAPRRTSPSAPRRTTPPPDVQASLRTAKLAVRRVGPWICPTAIRLVGRIDVGHRFEGSAIFGAHGWFSPRSTLAFDKAGGRSIVVSYPIDWSTTSTGSLAAGGNRAPRRNLTFHFNIANASLTIVTSATRTTRVTCRAPNPGANGAAIDDGLSD</sequence>
<name>A0A845AJN4_9SPHN</name>
<feature type="compositionally biased region" description="Low complexity" evidence="1">
    <location>
        <begin position="200"/>
        <end position="216"/>
    </location>
</feature>
<comment type="caution">
    <text evidence="3">The sequence shown here is derived from an EMBL/GenBank/DDBJ whole genome shotgun (WGS) entry which is preliminary data.</text>
</comment>
<dbReference type="EMBL" id="WTYA01000010">
    <property type="protein sequence ID" value="MXP29649.1"/>
    <property type="molecule type" value="Genomic_DNA"/>
</dbReference>
<dbReference type="OrthoDB" id="9828786at2"/>
<evidence type="ECO:0000256" key="1">
    <source>
        <dbReference type="SAM" id="MobiDB-lite"/>
    </source>
</evidence>
<evidence type="ECO:0000313" key="4">
    <source>
        <dbReference type="Proteomes" id="UP000439780"/>
    </source>
</evidence>
<feature type="region of interest" description="Disordered" evidence="1">
    <location>
        <begin position="197"/>
        <end position="223"/>
    </location>
</feature>
<dbReference type="RefSeq" id="WP_160753952.1">
    <property type="nucleotide sequence ID" value="NZ_WTYA01000010.1"/>
</dbReference>
<dbReference type="Proteomes" id="UP000439780">
    <property type="component" value="Unassembled WGS sequence"/>
</dbReference>
<dbReference type="AlphaFoldDB" id="A0A845AJN4"/>
<proteinExistence type="predicted"/>
<reference evidence="3 4" key="1">
    <citation type="submission" date="2019-12" db="EMBL/GenBank/DDBJ databases">
        <title>Genomic-based taxomic classification of the family Erythrobacteraceae.</title>
        <authorList>
            <person name="Xu L."/>
        </authorList>
    </citation>
    <scope>NUCLEOTIDE SEQUENCE [LARGE SCALE GENOMIC DNA]</scope>
    <source>
        <strain evidence="3 4">KEMB 9005-328</strain>
    </source>
</reference>